<dbReference type="Proteomes" id="UP000836597">
    <property type="component" value="Chromosome"/>
</dbReference>
<dbReference type="Proteomes" id="UP001071230">
    <property type="component" value="Unassembled WGS sequence"/>
</dbReference>
<dbReference type="RefSeq" id="WP_306425024.1">
    <property type="nucleotide sequence ID" value="NZ_CDGJ01000032.1"/>
</dbReference>
<dbReference type="AlphaFoldDB" id="A0A8S0W765"/>
<evidence type="ECO:0000259" key="1">
    <source>
        <dbReference type="Pfam" id="PF12804"/>
    </source>
</evidence>
<dbReference type="InterPro" id="IPR029044">
    <property type="entry name" value="Nucleotide-diphossugar_trans"/>
</dbReference>
<dbReference type="GO" id="GO:0016779">
    <property type="term" value="F:nucleotidyltransferase activity"/>
    <property type="evidence" value="ECO:0007669"/>
    <property type="project" value="UniProtKB-ARBA"/>
</dbReference>
<dbReference type="EMBL" id="CDGJ01000032">
    <property type="protein sequence ID" value="CEJ06543.1"/>
    <property type="molecule type" value="Genomic_DNA"/>
</dbReference>
<dbReference type="EMBL" id="LR746496">
    <property type="protein sequence ID" value="CAA7600409.1"/>
    <property type="molecule type" value="Genomic_DNA"/>
</dbReference>
<dbReference type="CDD" id="cd04182">
    <property type="entry name" value="GT_2_like_f"/>
    <property type="match status" value="1"/>
</dbReference>
<gene>
    <name evidence="3" type="ORF">DEACI_0991</name>
    <name evidence="2" type="ORF">DEACI_1062</name>
</gene>
<dbReference type="KEGG" id="aacx:DEACI_1062"/>
<organism evidence="2">
    <name type="scientific">Acididesulfobacillus acetoxydans</name>
    <dbReference type="NCBI Taxonomy" id="1561005"/>
    <lineage>
        <taxon>Bacteria</taxon>
        <taxon>Bacillati</taxon>
        <taxon>Bacillota</taxon>
        <taxon>Clostridia</taxon>
        <taxon>Eubacteriales</taxon>
        <taxon>Peptococcaceae</taxon>
        <taxon>Acididesulfobacillus</taxon>
    </lineage>
</organism>
<sequence length="530" mass="57413">MVRLVVMASGQARRMGKDKLALPWGDSTVLQHTLSSVLLAGARLREERPGGTARPVEILVIAREPMERYLSDCLLRKFLGEGGVWCLDPAARPLSVTIKQGLRGLTEAVSGISFLPADQVGLESATLTRLLACFLATEPDFVVPLAGGPGSPVVFHRRYLPELAALEGEEGGKKVLNRHRDKWSVFPVAEEFFTDIDTPEQYERLRRLATRKMHPENARTAEGGRCAAKVFPWPSVPPCGIKNVNQERAGEKIMIGSRVAESRIVLIRGAGELGSGVGWVLTRAGYRVVMTEVEKPLMVRWPVSFGTVMAEGYWQVEGVAGRRIEQAAQCEEAWKRGEIPVLADPELRQLSQLRPDVLVDAILAKRNTGTKRNMASLTIGLGPGFTAGEDVDQVVETNRGHNLGRVIHQGPAEANTGIPGNTAGYTWERVLYSGTAGVFKALRSIGDAVNEGDVLAEIRGISGAESILSPLSGTLRGLLRTGTPVGAHVKVGDVDPRGRKEYCTTISDKARSVGGGVLLAILEWERLYLG</sequence>
<proteinExistence type="predicted"/>
<feature type="domain" description="MobA-like NTP transferase" evidence="1">
    <location>
        <begin position="5"/>
        <end position="180"/>
    </location>
</feature>
<dbReference type="NCBIfam" id="TIGR03309">
    <property type="entry name" value="matur_yqeB"/>
    <property type="match status" value="1"/>
</dbReference>
<reference evidence="2" key="2">
    <citation type="submission" date="2020-01" db="EMBL/GenBank/DDBJ databases">
        <authorList>
            <person name="Hornung B."/>
        </authorList>
    </citation>
    <scope>NUCLEOTIDE SEQUENCE</scope>
    <source>
        <strain evidence="2">PacBioINE</strain>
    </source>
</reference>
<dbReference type="InterPro" id="IPR017695">
    <property type="entry name" value="Se-dep_Mo_hydrolase_YqeB"/>
</dbReference>
<evidence type="ECO:0000313" key="2">
    <source>
        <dbReference type="EMBL" id="CAA7600409.1"/>
    </source>
</evidence>
<accession>A0A8S0W765</accession>
<keyword evidence="4" id="KW-1185">Reference proteome</keyword>
<name>A0A8S0W765_9FIRM</name>
<dbReference type="InterPro" id="IPR025877">
    <property type="entry name" value="MobA-like_NTP_Trfase"/>
</dbReference>
<evidence type="ECO:0000313" key="3">
    <source>
        <dbReference type="EMBL" id="CEJ06543.1"/>
    </source>
</evidence>
<dbReference type="Pfam" id="PF12804">
    <property type="entry name" value="NTP_transf_3"/>
    <property type="match status" value="1"/>
</dbReference>
<reference evidence="3" key="1">
    <citation type="submission" date="2014-11" db="EMBL/GenBank/DDBJ databases">
        <authorList>
            <person name="Hornung B.V."/>
        </authorList>
    </citation>
    <scope>NUCLEOTIDE SEQUENCE</scope>
    <source>
        <strain evidence="3">INE</strain>
    </source>
</reference>
<protein>
    <submittedName>
        <fullName evidence="2 3">Selenium-dependent molybdenum hydroxylase system protein, YqeB</fullName>
    </submittedName>
</protein>
<dbReference type="Gene3D" id="3.90.550.10">
    <property type="entry name" value="Spore Coat Polysaccharide Biosynthesis Protein SpsA, Chain A"/>
    <property type="match status" value="1"/>
</dbReference>
<dbReference type="PANTHER" id="PTHR43777">
    <property type="entry name" value="MOLYBDENUM COFACTOR CYTIDYLYLTRANSFERASE"/>
    <property type="match status" value="1"/>
</dbReference>
<dbReference type="SUPFAM" id="SSF53448">
    <property type="entry name" value="Nucleotide-diphospho-sugar transferases"/>
    <property type="match status" value="1"/>
</dbReference>
<evidence type="ECO:0000313" key="4">
    <source>
        <dbReference type="Proteomes" id="UP001071230"/>
    </source>
</evidence>
<dbReference type="PANTHER" id="PTHR43777:SF1">
    <property type="entry name" value="MOLYBDENUM COFACTOR CYTIDYLYLTRANSFERASE"/>
    <property type="match status" value="1"/>
</dbReference>